<keyword evidence="2" id="KW-0805">Transcription regulation</keyword>
<dbReference type="InterPro" id="IPR036390">
    <property type="entry name" value="WH_DNA-bd_sf"/>
</dbReference>
<dbReference type="SUPFAM" id="SSF53850">
    <property type="entry name" value="Periplasmic binding protein-like II"/>
    <property type="match status" value="1"/>
</dbReference>
<dbReference type="Proteomes" id="UP001595692">
    <property type="component" value="Unassembled WGS sequence"/>
</dbReference>
<dbReference type="PROSITE" id="PS50931">
    <property type="entry name" value="HTH_LYSR"/>
    <property type="match status" value="1"/>
</dbReference>
<dbReference type="PRINTS" id="PR00039">
    <property type="entry name" value="HTHLYSR"/>
</dbReference>
<reference evidence="7" key="1">
    <citation type="journal article" date="2019" name="Int. J. Syst. Evol. Microbiol.">
        <title>The Global Catalogue of Microorganisms (GCM) 10K type strain sequencing project: providing services to taxonomists for standard genome sequencing and annotation.</title>
        <authorList>
            <consortium name="The Broad Institute Genomics Platform"/>
            <consortium name="The Broad Institute Genome Sequencing Center for Infectious Disease"/>
            <person name="Wu L."/>
            <person name="Ma J."/>
        </authorList>
    </citation>
    <scope>NUCLEOTIDE SEQUENCE [LARGE SCALE GENOMIC DNA]</scope>
    <source>
        <strain evidence="7">CCUG 54939</strain>
    </source>
</reference>
<protein>
    <submittedName>
        <fullName evidence="6">LysR family transcriptional regulator</fullName>
    </submittedName>
</protein>
<evidence type="ECO:0000256" key="3">
    <source>
        <dbReference type="ARBA" id="ARBA00023125"/>
    </source>
</evidence>
<evidence type="ECO:0000313" key="7">
    <source>
        <dbReference type="Proteomes" id="UP001595692"/>
    </source>
</evidence>
<dbReference type="Gene3D" id="3.40.190.10">
    <property type="entry name" value="Periplasmic binding protein-like II"/>
    <property type="match status" value="2"/>
</dbReference>
<keyword evidence="3" id="KW-0238">DNA-binding</keyword>
<dbReference type="PANTHER" id="PTHR30346">
    <property type="entry name" value="TRANSCRIPTIONAL DUAL REGULATOR HCAR-RELATED"/>
    <property type="match status" value="1"/>
</dbReference>
<keyword evidence="4" id="KW-0804">Transcription</keyword>
<organism evidence="6 7">
    <name type="scientific">Pseudaeromonas sharmana</name>
    <dbReference type="NCBI Taxonomy" id="328412"/>
    <lineage>
        <taxon>Bacteria</taxon>
        <taxon>Pseudomonadati</taxon>
        <taxon>Pseudomonadota</taxon>
        <taxon>Gammaproteobacteria</taxon>
        <taxon>Aeromonadales</taxon>
        <taxon>Aeromonadaceae</taxon>
        <taxon>Pseudaeromonas</taxon>
    </lineage>
</organism>
<dbReference type="SUPFAM" id="SSF46785">
    <property type="entry name" value="Winged helix' DNA-binding domain"/>
    <property type="match status" value="1"/>
</dbReference>
<dbReference type="InterPro" id="IPR005119">
    <property type="entry name" value="LysR_subst-bd"/>
</dbReference>
<accession>A0ABV8CIU8</accession>
<proteinExistence type="inferred from homology"/>
<dbReference type="CDD" id="cd08414">
    <property type="entry name" value="PBP2_LTTR_aromatics_like"/>
    <property type="match status" value="1"/>
</dbReference>
<evidence type="ECO:0000256" key="2">
    <source>
        <dbReference type="ARBA" id="ARBA00023015"/>
    </source>
</evidence>
<dbReference type="Pfam" id="PF00126">
    <property type="entry name" value="HTH_1"/>
    <property type="match status" value="1"/>
</dbReference>
<dbReference type="InterPro" id="IPR000847">
    <property type="entry name" value="LysR_HTH_N"/>
</dbReference>
<keyword evidence="7" id="KW-1185">Reference proteome</keyword>
<evidence type="ECO:0000313" key="6">
    <source>
        <dbReference type="EMBL" id="MFC3912029.1"/>
    </source>
</evidence>
<comment type="caution">
    <text evidence="6">The sequence shown here is derived from an EMBL/GenBank/DDBJ whole genome shotgun (WGS) entry which is preliminary data.</text>
</comment>
<dbReference type="PANTHER" id="PTHR30346:SF17">
    <property type="entry name" value="LYSR FAMILY TRANSCRIPTIONAL REGULATOR"/>
    <property type="match status" value="1"/>
</dbReference>
<evidence type="ECO:0000256" key="4">
    <source>
        <dbReference type="ARBA" id="ARBA00023163"/>
    </source>
</evidence>
<dbReference type="Pfam" id="PF03466">
    <property type="entry name" value="LysR_substrate"/>
    <property type="match status" value="1"/>
</dbReference>
<name>A0ABV8CIU8_9GAMM</name>
<comment type="similarity">
    <text evidence="1">Belongs to the LysR transcriptional regulatory family.</text>
</comment>
<dbReference type="EMBL" id="JBHSAF010000001">
    <property type="protein sequence ID" value="MFC3912029.1"/>
    <property type="molecule type" value="Genomic_DNA"/>
</dbReference>
<sequence length="302" mass="33885">MNIELRHLRYFIAVAEELHFGRAAARLNISQPPLSQQIQALEEQIGARLLARTNRSVSLTAAGSQFLVDARQVLAQVEIAATRAARLHQGETGELRLGLTASAPFIRIVSEALSRYRQRYPDVHIQTVESHTREQIGPLGDGTLDLGLMRNTPLPETLCWQVALREPLLALVHQRHPLAKRSRISLRELANEPFVFFDPQAGTGLYDDILGLLRRYAIRPYVTQEVGEAMTILGLVAAGLGVSLLPASYRRLQLDELSWLPLEEDDAISEMWLVWARHRELSAPARHFIALLNDQRPPLLSV</sequence>
<evidence type="ECO:0000256" key="1">
    <source>
        <dbReference type="ARBA" id="ARBA00009437"/>
    </source>
</evidence>
<gene>
    <name evidence="6" type="ORF">ACFOSS_00920</name>
</gene>
<feature type="domain" description="HTH lysR-type" evidence="5">
    <location>
        <begin position="3"/>
        <end position="60"/>
    </location>
</feature>
<evidence type="ECO:0000259" key="5">
    <source>
        <dbReference type="PROSITE" id="PS50931"/>
    </source>
</evidence>
<dbReference type="RefSeq" id="WP_377149969.1">
    <property type="nucleotide sequence ID" value="NZ_JBHSAF010000001.1"/>
</dbReference>
<dbReference type="InterPro" id="IPR036388">
    <property type="entry name" value="WH-like_DNA-bd_sf"/>
</dbReference>
<dbReference type="Gene3D" id="1.10.10.10">
    <property type="entry name" value="Winged helix-like DNA-binding domain superfamily/Winged helix DNA-binding domain"/>
    <property type="match status" value="1"/>
</dbReference>